<feature type="region of interest" description="Disordered" evidence="7">
    <location>
        <begin position="674"/>
        <end position="711"/>
    </location>
</feature>
<sequence length="837" mass="92534">MDPIMKLLEDDEDETMHSGAEVEAFTAALNREVEGSASSSGAVSSQPLDHGVGLVPQQSKSIFNHSHEQCQGSVRNEIGNKESQQQEQKHLHHTNEHPSRSELVSGGANNKHLQSNTQRECDQPKVNQEPGNNSQQNIAGQQQPLQQMRNQQTPSTNQTNNAPVVEKPPVVTFHMLIPILRRHLDKDKDMQVQSIFTKLRKNQVNKEHFLRVVRTIVGDKLLRQATSQYQMQAAQAQQSPQRNSSNYSLLSQVSYQQNAPSSSMSGAEHKIYPLTHSMPVNQAIDSPRPPQFRPSSSGQIQSNMGYPASESNMQKPNETSNMSDVKGGRMIQSCLPNIHSVSVQATQHRVQHPQTSLPVLGTNSIHACPFPRPVGGPNVPLRPQMADSNQRGQLVQGAITTVAGNIATQPTLQTNQSPWQQANKEQKTNSFTPTEHINKGGGVPENQPSMLITSKSLTTTSSSHPHRSHGTQAEANVQIHPAAQAPLPVAASKTPQKKTSAGQKKPLEALGSFLPPSSKKQKTSGGYHDQSIDQLNDVTAVSGVNLREEEEQLFSAPKDESWVSEVARKVVHLEEEKLILQKGPLTMKLAEIMRKCNLKSIGNDLERCLSMCVEERLRGFISNTIRFSKQRVDLEKSRHHIYPLSSDVRSHILKVNREAREQWDKKLAEDAERIRKQNDGDVNAIVDSEDKNESHSTSKHAKTYKEEDDKMRTTAANAAARVAAGGDDMLSKWQLLAERNKQRTEGGDSSSSMTGNMLPHKSSPRPGKGSREQEEIEKSGYFSMLGHGGVRRSPQIKVARSITVKDVIGALEREPQMLKSSLLFQLYGRSPTESSAK</sequence>
<feature type="domain" description="RST" evidence="8">
    <location>
        <begin position="164"/>
        <end position="235"/>
    </location>
</feature>
<keyword evidence="10" id="KW-1185">Reference proteome</keyword>
<feature type="region of interest" description="Disordered" evidence="7">
    <location>
        <begin position="487"/>
        <end position="530"/>
    </location>
</feature>
<dbReference type="Pfam" id="PF05236">
    <property type="entry name" value="TAF4"/>
    <property type="match status" value="1"/>
</dbReference>
<comment type="caution">
    <text evidence="9">The sequence shown here is derived from an EMBL/GenBank/DDBJ whole genome shotgun (WGS) entry which is preliminary data.</text>
</comment>
<comment type="function">
    <text evidence="6">TAFs are components of the transcription factor IID (TFIID) complex that is essential for mediating regulation of RNA polymerase transcription.</text>
</comment>
<feature type="compositionally biased region" description="Basic and acidic residues" evidence="7">
    <location>
        <begin position="87"/>
        <end position="100"/>
    </location>
</feature>
<dbReference type="AlphaFoldDB" id="A0A8J5VXP1"/>
<evidence type="ECO:0000256" key="4">
    <source>
        <dbReference type="ARBA" id="ARBA00023163"/>
    </source>
</evidence>
<dbReference type="Proteomes" id="UP000729402">
    <property type="component" value="Unassembled WGS sequence"/>
</dbReference>
<evidence type="ECO:0000256" key="2">
    <source>
        <dbReference type="ARBA" id="ARBA00006178"/>
    </source>
</evidence>
<dbReference type="PROSITE" id="PS51879">
    <property type="entry name" value="RST"/>
    <property type="match status" value="1"/>
</dbReference>
<evidence type="ECO:0000256" key="1">
    <source>
        <dbReference type="ARBA" id="ARBA00004123"/>
    </source>
</evidence>
<name>A0A8J5VXP1_ZIZPA</name>
<evidence type="ECO:0000256" key="7">
    <source>
        <dbReference type="SAM" id="MobiDB-lite"/>
    </source>
</evidence>
<dbReference type="PANTHER" id="PTHR15138:SF24">
    <property type="entry name" value="OS03G0441000 PROTEIN"/>
    <property type="match status" value="1"/>
</dbReference>
<feature type="region of interest" description="Disordered" evidence="7">
    <location>
        <begin position="31"/>
        <end position="53"/>
    </location>
</feature>
<dbReference type="Pfam" id="PF12174">
    <property type="entry name" value="RST"/>
    <property type="match status" value="1"/>
</dbReference>
<dbReference type="InterPro" id="IPR045144">
    <property type="entry name" value="TAF4"/>
</dbReference>
<comment type="similarity">
    <text evidence="2">Belongs to the TAF4 family.</text>
</comment>
<keyword evidence="5" id="KW-0539">Nucleus</keyword>
<reference evidence="9" key="2">
    <citation type="submission" date="2021-02" db="EMBL/GenBank/DDBJ databases">
        <authorList>
            <person name="Kimball J.A."/>
            <person name="Haas M.W."/>
            <person name="Macchietto M."/>
            <person name="Kono T."/>
            <person name="Duquette J."/>
            <person name="Shao M."/>
        </authorList>
    </citation>
    <scope>NUCLEOTIDE SEQUENCE</scope>
    <source>
        <tissue evidence="9">Fresh leaf tissue</tissue>
    </source>
</reference>
<comment type="subcellular location">
    <subcellularLocation>
        <location evidence="1">Nucleus</location>
    </subcellularLocation>
</comment>
<evidence type="ECO:0000256" key="5">
    <source>
        <dbReference type="ARBA" id="ARBA00023242"/>
    </source>
</evidence>
<feature type="compositionally biased region" description="Polar residues" evidence="7">
    <location>
        <begin position="298"/>
        <end position="323"/>
    </location>
</feature>
<dbReference type="EMBL" id="JAAALK010000286">
    <property type="protein sequence ID" value="KAG8062929.1"/>
    <property type="molecule type" value="Genomic_DNA"/>
</dbReference>
<dbReference type="OrthoDB" id="21060at2759"/>
<dbReference type="InterPro" id="IPR022003">
    <property type="entry name" value="RST"/>
</dbReference>
<organism evidence="9 10">
    <name type="scientific">Zizania palustris</name>
    <name type="common">Northern wild rice</name>
    <dbReference type="NCBI Taxonomy" id="103762"/>
    <lineage>
        <taxon>Eukaryota</taxon>
        <taxon>Viridiplantae</taxon>
        <taxon>Streptophyta</taxon>
        <taxon>Embryophyta</taxon>
        <taxon>Tracheophyta</taxon>
        <taxon>Spermatophyta</taxon>
        <taxon>Magnoliopsida</taxon>
        <taxon>Liliopsida</taxon>
        <taxon>Poales</taxon>
        <taxon>Poaceae</taxon>
        <taxon>BOP clade</taxon>
        <taxon>Oryzoideae</taxon>
        <taxon>Oryzeae</taxon>
        <taxon>Zizaniinae</taxon>
        <taxon>Zizania</taxon>
    </lineage>
</organism>
<feature type="compositionally biased region" description="Polar residues" evidence="7">
    <location>
        <begin position="493"/>
        <end position="502"/>
    </location>
</feature>
<dbReference type="InterPro" id="IPR007900">
    <property type="entry name" value="TAF4_C"/>
</dbReference>
<dbReference type="FunFam" id="1.10.20.10:FF:000015">
    <property type="entry name" value="Transcription initiation factor TFIID subunit 4B"/>
    <property type="match status" value="1"/>
</dbReference>
<dbReference type="CDD" id="cd08045">
    <property type="entry name" value="HFD_TAF4"/>
    <property type="match status" value="1"/>
</dbReference>
<feature type="compositionally biased region" description="Polar residues" evidence="7">
    <location>
        <begin position="107"/>
        <end position="118"/>
    </location>
</feature>
<feature type="compositionally biased region" description="Polar residues" evidence="7">
    <location>
        <begin position="411"/>
        <end position="435"/>
    </location>
</feature>
<feature type="region of interest" description="Disordered" evidence="7">
    <location>
        <begin position="286"/>
        <end position="323"/>
    </location>
</feature>
<dbReference type="GO" id="GO:0016251">
    <property type="term" value="F:RNA polymerase II general transcription initiation factor activity"/>
    <property type="evidence" value="ECO:0007669"/>
    <property type="project" value="TreeGrafter"/>
</dbReference>
<feature type="compositionally biased region" description="Low complexity" evidence="7">
    <location>
        <begin position="141"/>
        <end position="161"/>
    </location>
</feature>
<proteinExistence type="inferred from homology"/>
<evidence type="ECO:0000313" key="10">
    <source>
        <dbReference type="Proteomes" id="UP000729402"/>
    </source>
</evidence>
<feature type="region of interest" description="Disordered" evidence="7">
    <location>
        <begin position="411"/>
        <end position="449"/>
    </location>
</feature>
<dbReference type="PANTHER" id="PTHR15138">
    <property type="entry name" value="TRANSCRIPTION INITIATION FACTOR TFIID SUBUNIT 4"/>
    <property type="match status" value="1"/>
</dbReference>
<evidence type="ECO:0000256" key="6">
    <source>
        <dbReference type="ARBA" id="ARBA00058775"/>
    </source>
</evidence>
<protein>
    <recommendedName>
        <fullName evidence="8">RST domain-containing protein</fullName>
    </recommendedName>
</protein>
<evidence type="ECO:0000313" key="9">
    <source>
        <dbReference type="EMBL" id="KAG8062929.1"/>
    </source>
</evidence>
<evidence type="ECO:0000256" key="3">
    <source>
        <dbReference type="ARBA" id="ARBA00023015"/>
    </source>
</evidence>
<feature type="region of interest" description="Disordered" evidence="7">
    <location>
        <begin position="80"/>
        <end position="166"/>
    </location>
</feature>
<accession>A0A8J5VXP1</accession>
<feature type="compositionally biased region" description="Polar residues" evidence="7">
    <location>
        <begin position="125"/>
        <end position="140"/>
    </location>
</feature>
<feature type="compositionally biased region" description="Low complexity" evidence="7">
    <location>
        <begin position="35"/>
        <end position="45"/>
    </location>
</feature>
<gene>
    <name evidence="9" type="ORF">GUJ93_ZPchr0003g17632</name>
</gene>
<feature type="region of interest" description="Disordered" evidence="7">
    <location>
        <begin position="740"/>
        <end position="775"/>
    </location>
</feature>
<dbReference type="GO" id="GO:0003677">
    <property type="term" value="F:DNA binding"/>
    <property type="evidence" value="ECO:0007669"/>
    <property type="project" value="TreeGrafter"/>
</dbReference>
<reference evidence="9" key="1">
    <citation type="journal article" date="2021" name="bioRxiv">
        <title>Whole Genome Assembly and Annotation of Northern Wild Rice, Zizania palustris L., Supports a Whole Genome Duplication in the Zizania Genus.</title>
        <authorList>
            <person name="Haas M."/>
            <person name="Kono T."/>
            <person name="Macchietto M."/>
            <person name="Millas R."/>
            <person name="McGilp L."/>
            <person name="Shao M."/>
            <person name="Duquette J."/>
            <person name="Hirsch C.N."/>
            <person name="Kimball J."/>
        </authorList>
    </citation>
    <scope>NUCLEOTIDE SEQUENCE</scope>
    <source>
        <tissue evidence="9">Fresh leaf tissue</tissue>
    </source>
</reference>
<evidence type="ECO:0000259" key="8">
    <source>
        <dbReference type="PROSITE" id="PS51879"/>
    </source>
</evidence>
<dbReference type="GO" id="GO:0006367">
    <property type="term" value="P:transcription initiation at RNA polymerase II promoter"/>
    <property type="evidence" value="ECO:0007669"/>
    <property type="project" value="TreeGrafter"/>
</dbReference>
<keyword evidence="4" id="KW-0804">Transcription</keyword>
<dbReference type="GO" id="GO:0005669">
    <property type="term" value="C:transcription factor TFIID complex"/>
    <property type="evidence" value="ECO:0007669"/>
    <property type="project" value="InterPro"/>
</dbReference>
<keyword evidence="3" id="KW-0805">Transcription regulation</keyword>